<protein>
    <submittedName>
        <fullName evidence="1">Uncharacterized protein</fullName>
    </submittedName>
</protein>
<dbReference type="Proteomes" id="UP001600888">
    <property type="component" value="Unassembled WGS sequence"/>
</dbReference>
<accession>A0ABR4EFP9</accession>
<organism evidence="1 2">
    <name type="scientific">Diaporthe vaccinii</name>
    <dbReference type="NCBI Taxonomy" id="105482"/>
    <lineage>
        <taxon>Eukaryota</taxon>
        <taxon>Fungi</taxon>
        <taxon>Dikarya</taxon>
        <taxon>Ascomycota</taxon>
        <taxon>Pezizomycotina</taxon>
        <taxon>Sordariomycetes</taxon>
        <taxon>Sordariomycetidae</taxon>
        <taxon>Diaporthales</taxon>
        <taxon>Diaporthaceae</taxon>
        <taxon>Diaporthe</taxon>
        <taxon>Diaporthe eres species complex</taxon>
    </lineage>
</organism>
<reference evidence="1 2" key="1">
    <citation type="submission" date="2024-03" db="EMBL/GenBank/DDBJ databases">
        <title>A high-quality draft genome sequence of Diaporthe vaccinii, a causative agent of upright dieback and viscid rot disease in cranberry plants.</title>
        <authorList>
            <person name="Sarrasin M."/>
            <person name="Lang B.F."/>
            <person name="Burger G."/>
        </authorList>
    </citation>
    <scope>NUCLEOTIDE SEQUENCE [LARGE SCALE GENOMIC DNA]</scope>
    <source>
        <strain evidence="1 2">IS7</strain>
    </source>
</reference>
<evidence type="ECO:0000313" key="2">
    <source>
        <dbReference type="Proteomes" id="UP001600888"/>
    </source>
</evidence>
<keyword evidence="2" id="KW-1185">Reference proteome</keyword>
<proteinExistence type="predicted"/>
<dbReference type="EMBL" id="JBAWTH010000058">
    <property type="protein sequence ID" value="KAL2281220.1"/>
    <property type="molecule type" value="Genomic_DNA"/>
</dbReference>
<evidence type="ECO:0000313" key="1">
    <source>
        <dbReference type="EMBL" id="KAL2281220.1"/>
    </source>
</evidence>
<gene>
    <name evidence="1" type="ORF">FJTKL_11667</name>
</gene>
<sequence>MKSVVQIPDWSVISQIRIIVNSISAAERWVAAVCCSTGNSSAFVKADVIVRMNAMGKARAELDSAVRRILKLLHNIHNDGLIDNERYESSVGEVNFGLFRVSMFSCGFSNYWFI</sequence>
<name>A0ABR4EFP9_9PEZI</name>
<comment type="caution">
    <text evidence="1">The sequence shown here is derived from an EMBL/GenBank/DDBJ whole genome shotgun (WGS) entry which is preliminary data.</text>
</comment>